<sequence length="245" mass="27858">MNTLKIMYRQKFEYFLNASLCLDFGGGWRANLSFGATNQYSGWYARMAFRGLKIGYGETYYREQYIASYKELPSGETIKTSYLLGEQTVGTITAQVDGWQLRVSNDCLGDGHDRWRTSAVEITKGNLTLGTSVTTNNGSLESYAMDTEKPCIKNGADYNPFSEENAKIRDKGTWKNGRAYSAPIWIGLKNGNTIYRFGYSHPEVQDKTQNYVHKNIIPTPLFKGYNLFKTGFYYYSGSNSPFSLW</sequence>
<name>A0AC61S490_9BACT</name>
<protein>
    <submittedName>
        <fullName evidence="1">Uncharacterized protein</fullName>
    </submittedName>
</protein>
<reference evidence="1" key="1">
    <citation type="submission" date="2019-04" db="EMBL/GenBank/DDBJ databases">
        <title>Microbes associate with the intestines of laboratory mice.</title>
        <authorList>
            <person name="Navarre W."/>
            <person name="Wong E."/>
            <person name="Huang K.C."/>
            <person name="Tropini C."/>
            <person name="Ng K."/>
            <person name="Yu B."/>
        </authorList>
    </citation>
    <scope>NUCLEOTIDE SEQUENCE</scope>
    <source>
        <strain evidence="1">NM86_A22</strain>
    </source>
</reference>
<dbReference type="EMBL" id="SSTG01000120">
    <property type="protein sequence ID" value="THG45825.1"/>
    <property type="molecule type" value="Genomic_DNA"/>
</dbReference>
<keyword evidence="2" id="KW-1185">Reference proteome</keyword>
<accession>A0AC61S490</accession>
<dbReference type="Proteomes" id="UP000305401">
    <property type="component" value="Unassembled WGS sequence"/>
</dbReference>
<organism evidence="1 2">
    <name type="scientific">Muribaculum caecicola</name>
    <dbReference type="NCBI Taxonomy" id="3038144"/>
    <lineage>
        <taxon>Bacteria</taxon>
        <taxon>Pseudomonadati</taxon>
        <taxon>Bacteroidota</taxon>
        <taxon>Bacteroidia</taxon>
        <taxon>Bacteroidales</taxon>
        <taxon>Muribaculaceae</taxon>
        <taxon>Muribaculum</taxon>
    </lineage>
</organism>
<proteinExistence type="predicted"/>
<comment type="caution">
    <text evidence="1">The sequence shown here is derived from an EMBL/GenBank/DDBJ whole genome shotgun (WGS) entry which is preliminary data.</text>
</comment>
<evidence type="ECO:0000313" key="2">
    <source>
        <dbReference type="Proteomes" id="UP000305401"/>
    </source>
</evidence>
<evidence type="ECO:0000313" key="1">
    <source>
        <dbReference type="EMBL" id="THG45825.1"/>
    </source>
</evidence>
<gene>
    <name evidence="1" type="ORF">E5990_08655</name>
</gene>